<name>A0A371EWR5_MUCPR</name>
<accession>A0A371EWR5</accession>
<keyword evidence="2" id="KW-1185">Reference proteome</keyword>
<protein>
    <submittedName>
        <fullName evidence="1">Uncharacterized protein</fullName>
    </submittedName>
</protein>
<reference evidence="1" key="1">
    <citation type="submission" date="2018-05" db="EMBL/GenBank/DDBJ databases">
        <title>Draft genome of Mucuna pruriens seed.</title>
        <authorList>
            <person name="Nnadi N.E."/>
            <person name="Vos R."/>
            <person name="Hasami M.H."/>
            <person name="Devisetty U.K."/>
            <person name="Aguiy J.C."/>
        </authorList>
    </citation>
    <scope>NUCLEOTIDE SEQUENCE [LARGE SCALE GENOMIC DNA]</scope>
    <source>
        <strain evidence="1">JCA_2017</strain>
    </source>
</reference>
<dbReference type="AlphaFoldDB" id="A0A371EWR5"/>
<organism evidence="1 2">
    <name type="scientific">Mucuna pruriens</name>
    <name type="common">Velvet bean</name>
    <name type="synonym">Dolichos pruriens</name>
    <dbReference type="NCBI Taxonomy" id="157652"/>
    <lineage>
        <taxon>Eukaryota</taxon>
        <taxon>Viridiplantae</taxon>
        <taxon>Streptophyta</taxon>
        <taxon>Embryophyta</taxon>
        <taxon>Tracheophyta</taxon>
        <taxon>Spermatophyta</taxon>
        <taxon>Magnoliopsida</taxon>
        <taxon>eudicotyledons</taxon>
        <taxon>Gunneridae</taxon>
        <taxon>Pentapetalae</taxon>
        <taxon>rosids</taxon>
        <taxon>fabids</taxon>
        <taxon>Fabales</taxon>
        <taxon>Fabaceae</taxon>
        <taxon>Papilionoideae</taxon>
        <taxon>50 kb inversion clade</taxon>
        <taxon>NPAAA clade</taxon>
        <taxon>indigoferoid/millettioid clade</taxon>
        <taxon>Phaseoleae</taxon>
        <taxon>Mucuna</taxon>
    </lineage>
</organism>
<sequence length="127" mass="14993">MHEVLYKKNFKKMPSQMREYEENILEKKIVEKNLISIPYKYNAIIRQYKTNWDTIHSQKAIKSTTCKYKNSLAIEMLRLMKMLLGFGKKKKLGSSCASLTSTITTFFTRVYSKRVEALVDIHIEIYV</sequence>
<comment type="caution">
    <text evidence="1">The sequence shown here is derived from an EMBL/GenBank/DDBJ whole genome shotgun (WGS) entry which is preliminary data.</text>
</comment>
<dbReference type="Proteomes" id="UP000257109">
    <property type="component" value="Unassembled WGS sequence"/>
</dbReference>
<feature type="non-terminal residue" evidence="1">
    <location>
        <position position="1"/>
    </location>
</feature>
<proteinExistence type="predicted"/>
<dbReference type="EMBL" id="QJKJ01011708">
    <property type="protein sequence ID" value="RDX70433.1"/>
    <property type="molecule type" value="Genomic_DNA"/>
</dbReference>
<evidence type="ECO:0000313" key="2">
    <source>
        <dbReference type="Proteomes" id="UP000257109"/>
    </source>
</evidence>
<gene>
    <name evidence="1" type="ORF">CR513_50327</name>
</gene>
<evidence type="ECO:0000313" key="1">
    <source>
        <dbReference type="EMBL" id="RDX70433.1"/>
    </source>
</evidence>